<evidence type="ECO:0000256" key="6">
    <source>
        <dbReference type="SAM" id="Phobius"/>
    </source>
</evidence>
<sequence>MAGCESLEADENPRSARPWVSEAHVPSMVQAERGRGQGPVTLVSKRRSSAAHSQKCPARTGWAREFALIGISMDATTGNNEAIQRTDMASKTTQITLITLQFGILLLQTGSVALQLRSAVPGLLVAVLWLACMALGLWALSANRPGNFNIRPEPKAEGQLVQTGPYRWIRHPMYTAVLLFSIGCAGFVATLLAGGLSLALLAVLWLKAVLEERMMCQRHPAYRAYMTRTRRFLPFLV</sequence>
<comment type="caution">
    <text evidence="7">The sequence shown here is derived from an EMBL/GenBank/DDBJ whole genome shotgun (WGS) entry which is preliminary data.</text>
</comment>
<evidence type="ECO:0000256" key="5">
    <source>
        <dbReference type="SAM" id="MobiDB-lite"/>
    </source>
</evidence>
<evidence type="ECO:0000256" key="1">
    <source>
        <dbReference type="ARBA" id="ARBA00004141"/>
    </source>
</evidence>
<reference evidence="7 8" key="1">
    <citation type="submission" date="2019-09" db="EMBL/GenBank/DDBJ databases">
        <title>Identification of Malikia spinosa a prominent benzene-, toluene-, and ethylbenzene-degrading bacterium: enrichment, isolation and whole genome sequencing.</title>
        <authorList>
            <person name="Tancsics A."/>
            <person name="Revesz F."/>
            <person name="Kriszt B."/>
        </authorList>
    </citation>
    <scope>NUCLEOTIDE SEQUENCE [LARGE SCALE GENOMIC DNA]</scope>
    <source>
        <strain evidence="7 8">AB6</strain>
    </source>
</reference>
<evidence type="ECO:0000256" key="3">
    <source>
        <dbReference type="ARBA" id="ARBA00022989"/>
    </source>
</evidence>
<dbReference type="Gene3D" id="1.20.120.1630">
    <property type="match status" value="1"/>
</dbReference>
<feature type="transmembrane region" description="Helical" evidence="6">
    <location>
        <begin position="122"/>
        <end position="141"/>
    </location>
</feature>
<dbReference type="PANTHER" id="PTHR43847">
    <property type="entry name" value="BLL3993 PROTEIN"/>
    <property type="match status" value="1"/>
</dbReference>
<dbReference type="GO" id="GO:0004671">
    <property type="term" value="F:protein C-terminal S-isoprenylcysteine carboxyl O-methyltransferase activity"/>
    <property type="evidence" value="ECO:0007669"/>
    <property type="project" value="InterPro"/>
</dbReference>
<keyword evidence="2 6" id="KW-0812">Transmembrane</keyword>
<feature type="transmembrane region" description="Helical" evidence="6">
    <location>
        <begin position="177"/>
        <end position="205"/>
    </location>
</feature>
<dbReference type="EMBL" id="VYSB01000016">
    <property type="protein sequence ID" value="MYZ53157.1"/>
    <property type="molecule type" value="Genomic_DNA"/>
</dbReference>
<dbReference type="InterPro" id="IPR007269">
    <property type="entry name" value="ICMT_MeTrfase"/>
</dbReference>
<comment type="subcellular location">
    <subcellularLocation>
        <location evidence="1">Membrane</location>
        <topology evidence="1">Multi-pass membrane protein</topology>
    </subcellularLocation>
</comment>
<dbReference type="InterPro" id="IPR052527">
    <property type="entry name" value="Metal_cation-efflux_comp"/>
</dbReference>
<keyword evidence="7" id="KW-0489">Methyltransferase</keyword>
<dbReference type="PANTHER" id="PTHR43847:SF1">
    <property type="entry name" value="BLL3993 PROTEIN"/>
    <property type="match status" value="1"/>
</dbReference>
<keyword evidence="7" id="KW-0808">Transferase</keyword>
<protein>
    <submittedName>
        <fullName evidence="7">Isoprenylcysteine carboxylmethyltransferase family protein</fullName>
    </submittedName>
</protein>
<feature type="region of interest" description="Disordered" evidence="5">
    <location>
        <begin position="1"/>
        <end position="20"/>
    </location>
</feature>
<evidence type="ECO:0000256" key="2">
    <source>
        <dbReference type="ARBA" id="ARBA00022692"/>
    </source>
</evidence>
<organism evidence="7 8">
    <name type="scientific">Malikia spinosa</name>
    <dbReference type="NCBI Taxonomy" id="86180"/>
    <lineage>
        <taxon>Bacteria</taxon>
        <taxon>Pseudomonadati</taxon>
        <taxon>Pseudomonadota</taxon>
        <taxon>Betaproteobacteria</taxon>
        <taxon>Burkholderiales</taxon>
        <taxon>Comamonadaceae</taxon>
        <taxon>Malikia</taxon>
    </lineage>
</organism>
<keyword evidence="4 6" id="KW-0472">Membrane</keyword>
<dbReference type="Pfam" id="PF04140">
    <property type="entry name" value="ICMT"/>
    <property type="match status" value="1"/>
</dbReference>
<evidence type="ECO:0000313" key="8">
    <source>
        <dbReference type="Proteomes" id="UP000481947"/>
    </source>
</evidence>
<proteinExistence type="predicted"/>
<accession>A0A7C9MVY4</accession>
<gene>
    <name evidence="7" type="ORF">F5985_13720</name>
</gene>
<dbReference type="GO" id="GO:0016020">
    <property type="term" value="C:membrane"/>
    <property type="evidence" value="ECO:0007669"/>
    <property type="project" value="UniProtKB-SubCell"/>
</dbReference>
<dbReference type="Proteomes" id="UP000481947">
    <property type="component" value="Unassembled WGS sequence"/>
</dbReference>
<keyword evidence="3 6" id="KW-1133">Transmembrane helix</keyword>
<evidence type="ECO:0000313" key="7">
    <source>
        <dbReference type="EMBL" id="MYZ53157.1"/>
    </source>
</evidence>
<name>A0A7C9MVY4_9BURK</name>
<dbReference type="AlphaFoldDB" id="A0A7C9MVY4"/>
<evidence type="ECO:0000256" key="4">
    <source>
        <dbReference type="ARBA" id="ARBA00023136"/>
    </source>
</evidence>
<dbReference type="GO" id="GO:0032259">
    <property type="term" value="P:methylation"/>
    <property type="evidence" value="ECO:0007669"/>
    <property type="project" value="UniProtKB-KW"/>
</dbReference>
<feature type="transmembrane region" description="Helical" evidence="6">
    <location>
        <begin position="95"/>
        <end position="116"/>
    </location>
</feature>